<dbReference type="AlphaFoldDB" id="A0A6G7CMY3"/>
<proteinExistence type="predicted"/>
<organism evidence="2 3">
    <name type="scientific">Vibrio ziniensis</name>
    <dbReference type="NCBI Taxonomy" id="2711221"/>
    <lineage>
        <taxon>Bacteria</taxon>
        <taxon>Pseudomonadati</taxon>
        <taxon>Pseudomonadota</taxon>
        <taxon>Gammaproteobacteria</taxon>
        <taxon>Vibrionales</taxon>
        <taxon>Vibrionaceae</taxon>
        <taxon>Vibrio</taxon>
    </lineage>
</organism>
<evidence type="ECO:0000313" key="2">
    <source>
        <dbReference type="EMBL" id="QIH43408.1"/>
    </source>
</evidence>
<keyword evidence="3" id="KW-1185">Reference proteome</keyword>
<dbReference type="InterPro" id="IPR006439">
    <property type="entry name" value="HAD-SF_hydro_IA"/>
</dbReference>
<dbReference type="RefSeq" id="WP_165312943.1">
    <property type="nucleotide sequence ID" value="NZ_CP049332.1"/>
</dbReference>
<sequence length="155" mass="17324">MPLIYLFDWGDTLMVDFADAQGKMCDWLKVEAVEGALETLQTLSQKHDIYIATNAADSCEQDIKSAFQRVKLSPFIKGYFCFENIGLSKKDPAFYSKIVSKLGVSPECVTMVGDSQINDVENALKAGLNAVWFSHSGEKHHTYKTINSLVELIHL</sequence>
<evidence type="ECO:0000256" key="1">
    <source>
        <dbReference type="ARBA" id="ARBA00022801"/>
    </source>
</evidence>
<dbReference type="PANTHER" id="PTHR43316">
    <property type="entry name" value="HYDROLASE, HALOACID DELAHOGENASE-RELATED"/>
    <property type="match status" value="1"/>
</dbReference>
<gene>
    <name evidence="2" type="ORF">G5S32_15530</name>
</gene>
<evidence type="ECO:0000313" key="3">
    <source>
        <dbReference type="Proteomes" id="UP000503003"/>
    </source>
</evidence>
<accession>A0A6G7CMY3</accession>
<protein>
    <submittedName>
        <fullName evidence="2">HAD family hydrolase</fullName>
    </submittedName>
</protein>
<dbReference type="InterPro" id="IPR041492">
    <property type="entry name" value="HAD_2"/>
</dbReference>
<dbReference type="InterPro" id="IPR023214">
    <property type="entry name" value="HAD_sf"/>
</dbReference>
<dbReference type="InterPro" id="IPR051540">
    <property type="entry name" value="S-2-haloacid_dehalogenase"/>
</dbReference>
<dbReference type="SUPFAM" id="SSF56784">
    <property type="entry name" value="HAD-like"/>
    <property type="match status" value="1"/>
</dbReference>
<dbReference type="InterPro" id="IPR036412">
    <property type="entry name" value="HAD-like_sf"/>
</dbReference>
<dbReference type="Gene3D" id="3.40.50.1000">
    <property type="entry name" value="HAD superfamily/HAD-like"/>
    <property type="match status" value="1"/>
</dbReference>
<dbReference type="NCBIfam" id="TIGR01549">
    <property type="entry name" value="HAD-SF-IA-v1"/>
    <property type="match status" value="1"/>
</dbReference>
<dbReference type="GO" id="GO:0016787">
    <property type="term" value="F:hydrolase activity"/>
    <property type="evidence" value="ECO:0007669"/>
    <property type="project" value="UniProtKB-KW"/>
</dbReference>
<keyword evidence="1 2" id="KW-0378">Hydrolase</keyword>
<name>A0A6G7CMY3_9VIBR</name>
<dbReference type="KEGG" id="vzi:G5S32_15530"/>
<dbReference type="EMBL" id="CP049332">
    <property type="protein sequence ID" value="QIH43408.1"/>
    <property type="molecule type" value="Genomic_DNA"/>
</dbReference>
<dbReference type="Proteomes" id="UP000503003">
    <property type="component" value="Chromosome 2"/>
</dbReference>
<reference evidence="2 3" key="1">
    <citation type="submission" date="2020-02" db="EMBL/GenBank/DDBJ databases">
        <title>A complete genome of a marine bacterium Vibrio sp. ZWAL4003 isolated from the mangrove sediment with the ability to degrade polysaccharides.</title>
        <authorList>
            <person name="Wu J."/>
            <person name="Qu W."/>
            <person name="Zeng R."/>
        </authorList>
    </citation>
    <scope>NUCLEOTIDE SEQUENCE [LARGE SCALE GENOMIC DNA]</scope>
    <source>
        <strain evidence="2 3">ZWAL4003</strain>
    </source>
</reference>
<dbReference type="Pfam" id="PF13419">
    <property type="entry name" value="HAD_2"/>
    <property type="match status" value="1"/>
</dbReference>
<dbReference type="NCBIfam" id="TIGR01509">
    <property type="entry name" value="HAD-SF-IA-v3"/>
    <property type="match status" value="1"/>
</dbReference>